<comment type="similarity">
    <text evidence="2">Belongs to the CcmF/CycK/Ccl1/NrfE/CcsA family.</text>
</comment>
<evidence type="ECO:0000256" key="2">
    <source>
        <dbReference type="ARBA" id="ARBA00009186"/>
    </source>
</evidence>
<sequence length="655" mass="73645">MIAELGHWSLILSIVLSLTSAFGSAFAIYKVDSYWASCSRLLSYLACVCVTFSVIFLAICFVIDDFSVLYVASHSNTHLPFIYKLTAVWGGHEGSFLFWLFCLIGWTALVAKLGKTKNQEFQNWTLIILVTISTAIGGYILFASNPFIRLLPAAFEGRDLNPMLQDIGLIVHPPLLYLGYVGFAVAFAMSMATMITKENNPKWAEDIRPWASSSWCFMTAGIVLGAWWAYNELGWGGWWFWDPVENASLMPWLTATALLHSLKVSKQPNIMSGWSLLLATFTFCLSILGTFIVRSGVITSVHAFATDPTRGIILLSILSVVMIGSMLVFAYRAGRYIQPMKFEWLSLPMLFFLGNGLFCIATFSVLLGTLYPMVYQLFGLGNISVGAPYFNQIFVPIVLLLCILMGLSSFIHVHRVNVAIPYFHLVKRPLIISISIALLVAGIGTFKAYRTEFQWFEGSYSIIVIASVLSCWVIVASIMSAIKDNKKIAMACAHIGVALIVIAASYEGYASVETSQKVTNGTQFNFHDHRFEYEKTELLIGPNYTAERGVIRMFDEQGQLVNYLKPEKRHYTVRSMDMTEPDVYWNHWGDWYITLGDKIDNDHYAIRLQYKPLMRWIWYGGGLMVFGGLIALVFGRARSKLSLNIKGQKGRWCVE</sequence>
<evidence type="ECO:0000313" key="13">
    <source>
        <dbReference type="EMBL" id="GLT14639.1"/>
    </source>
</evidence>
<comment type="caution">
    <text evidence="13">The sequence shown here is derived from an EMBL/GenBank/DDBJ whole genome shotgun (WGS) entry which is preliminary data.</text>
</comment>
<keyword evidence="6" id="KW-0201">Cytochrome c-type biogenesis</keyword>
<evidence type="ECO:0000256" key="9">
    <source>
        <dbReference type="ARBA" id="ARBA00037230"/>
    </source>
</evidence>
<feature type="transmembrane region" description="Helical" evidence="10">
    <location>
        <begin position="6"/>
        <end position="29"/>
    </location>
</feature>
<evidence type="ECO:0000256" key="5">
    <source>
        <dbReference type="ARBA" id="ARBA00022692"/>
    </source>
</evidence>
<proteinExistence type="inferred from homology"/>
<reference evidence="14" key="1">
    <citation type="journal article" date="2019" name="Int. J. Syst. Evol. Microbiol.">
        <title>The Global Catalogue of Microorganisms (GCM) 10K type strain sequencing project: providing services to taxonomists for standard genome sequencing and annotation.</title>
        <authorList>
            <consortium name="The Broad Institute Genomics Platform"/>
            <consortium name="The Broad Institute Genome Sequencing Center for Infectious Disease"/>
            <person name="Wu L."/>
            <person name="Ma J."/>
        </authorList>
    </citation>
    <scope>NUCLEOTIDE SEQUENCE [LARGE SCALE GENOMIC DNA]</scope>
    <source>
        <strain evidence="14">NBRC 111146</strain>
    </source>
</reference>
<feature type="transmembrane region" description="Helical" evidence="10">
    <location>
        <begin position="210"/>
        <end position="229"/>
    </location>
</feature>
<feature type="transmembrane region" description="Helical" evidence="10">
    <location>
        <begin position="352"/>
        <end position="373"/>
    </location>
</feature>
<dbReference type="PRINTS" id="PR01411">
    <property type="entry name" value="CCMFBIOGNSIS"/>
</dbReference>
<feature type="domain" description="Cytochrome c-type biogenesis protein CcmF C-terminal" evidence="12">
    <location>
        <begin position="315"/>
        <end position="632"/>
    </location>
</feature>
<evidence type="ECO:0000256" key="3">
    <source>
        <dbReference type="ARBA" id="ARBA00022475"/>
    </source>
</evidence>
<dbReference type="Pfam" id="PF01578">
    <property type="entry name" value="Cytochrom_C_asm"/>
    <property type="match status" value="1"/>
</dbReference>
<feature type="transmembrane region" description="Helical" evidence="10">
    <location>
        <begin position="425"/>
        <end position="446"/>
    </location>
</feature>
<feature type="transmembrane region" description="Helical" evidence="10">
    <location>
        <begin position="167"/>
        <end position="189"/>
    </location>
</feature>
<evidence type="ECO:0000256" key="1">
    <source>
        <dbReference type="ARBA" id="ARBA00004429"/>
    </source>
</evidence>
<evidence type="ECO:0000259" key="11">
    <source>
        <dbReference type="Pfam" id="PF01578"/>
    </source>
</evidence>
<keyword evidence="3" id="KW-1003">Cell membrane</keyword>
<feature type="transmembrane region" description="Helical" evidence="10">
    <location>
        <begin position="393"/>
        <end position="413"/>
    </location>
</feature>
<keyword evidence="8 10" id="KW-0472">Membrane</keyword>
<keyword evidence="4" id="KW-0997">Cell inner membrane</keyword>
<evidence type="ECO:0000259" key="12">
    <source>
        <dbReference type="Pfam" id="PF16327"/>
    </source>
</evidence>
<feature type="transmembrane region" description="Helical" evidence="10">
    <location>
        <begin position="616"/>
        <end position="635"/>
    </location>
</feature>
<name>A0ABQ6ENU6_9VIBR</name>
<dbReference type="InterPro" id="IPR032523">
    <property type="entry name" value="CcmF_C"/>
</dbReference>
<evidence type="ECO:0000256" key="7">
    <source>
        <dbReference type="ARBA" id="ARBA00022989"/>
    </source>
</evidence>
<dbReference type="NCBIfam" id="NF007691">
    <property type="entry name" value="PRK10369.1"/>
    <property type="match status" value="1"/>
</dbReference>
<keyword evidence="14" id="KW-1185">Reference proteome</keyword>
<feature type="transmembrane region" description="Helical" evidence="10">
    <location>
        <begin position="249"/>
        <end position="265"/>
    </location>
</feature>
<evidence type="ECO:0000256" key="8">
    <source>
        <dbReference type="ARBA" id="ARBA00023136"/>
    </source>
</evidence>
<evidence type="ECO:0000256" key="6">
    <source>
        <dbReference type="ARBA" id="ARBA00022748"/>
    </source>
</evidence>
<dbReference type="EMBL" id="BSPV01000004">
    <property type="protein sequence ID" value="GLT14639.1"/>
    <property type="molecule type" value="Genomic_DNA"/>
</dbReference>
<dbReference type="InterPro" id="IPR002541">
    <property type="entry name" value="Cyt_c_assembly"/>
</dbReference>
<dbReference type="NCBIfam" id="TIGR00353">
    <property type="entry name" value="nrfE"/>
    <property type="match status" value="1"/>
</dbReference>
<feature type="domain" description="Cytochrome c assembly protein" evidence="11">
    <location>
        <begin position="89"/>
        <end position="295"/>
    </location>
</feature>
<gene>
    <name evidence="13" type="primary">nrfE</name>
    <name evidence="13" type="ORF">GCM10007931_16140</name>
</gene>
<comment type="subcellular location">
    <subcellularLocation>
        <location evidence="1">Cell inner membrane</location>
        <topology evidence="1">Multi-pass membrane protein</topology>
    </subcellularLocation>
</comment>
<feature type="transmembrane region" description="Helical" evidence="10">
    <location>
        <begin position="458"/>
        <end position="481"/>
    </location>
</feature>
<evidence type="ECO:0000256" key="4">
    <source>
        <dbReference type="ARBA" id="ARBA00022519"/>
    </source>
</evidence>
<keyword evidence="5 10" id="KW-0812">Transmembrane</keyword>
<accession>A0ABQ6ENU6</accession>
<keyword evidence="7 10" id="KW-1133">Transmembrane helix</keyword>
<dbReference type="Pfam" id="PF16327">
    <property type="entry name" value="CcmF_C"/>
    <property type="match status" value="1"/>
</dbReference>
<dbReference type="RefSeq" id="WP_089123020.1">
    <property type="nucleotide sequence ID" value="NZ_BSPV01000004.1"/>
</dbReference>
<feature type="transmembrane region" description="Helical" evidence="10">
    <location>
        <begin position="277"/>
        <end position="305"/>
    </location>
</feature>
<dbReference type="PANTHER" id="PTHR43653:SF1">
    <property type="entry name" value="CYTOCHROME C-TYPE BIOGENESIS PROTEIN CCMF"/>
    <property type="match status" value="1"/>
</dbReference>
<feature type="transmembrane region" description="Helical" evidence="10">
    <location>
        <begin position="311"/>
        <end position="331"/>
    </location>
</feature>
<feature type="transmembrane region" description="Helical" evidence="10">
    <location>
        <begin position="41"/>
        <end position="63"/>
    </location>
</feature>
<evidence type="ECO:0000313" key="14">
    <source>
        <dbReference type="Proteomes" id="UP001157156"/>
    </source>
</evidence>
<evidence type="ECO:0000256" key="10">
    <source>
        <dbReference type="SAM" id="Phobius"/>
    </source>
</evidence>
<comment type="function">
    <text evidence="9">Required for the biogenesis of c-type cytochromes. Possible subunit of a heme lyase.</text>
</comment>
<dbReference type="PRINTS" id="PR01410">
    <property type="entry name" value="CCBIOGENESIS"/>
</dbReference>
<organism evidence="13 14">
    <name type="scientific">Vibrio algivorus</name>
    <dbReference type="NCBI Taxonomy" id="1667024"/>
    <lineage>
        <taxon>Bacteria</taxon>
        <taxon>Pseudomonadati</taxon>
        <taxon>Pseudomonadota</taxon>
        <taxon>Gammaproteobacteria</taxon>
        <taxon>Vibrionales</taxon>
        <taxon>Vibrionaceae</taxon>
        <taxon>Vibrio</taxon>
    </lineage>
</organism>
<protein>
    <submittedName>
        <fullName evidence="13">C-type cytochrome biogenesis protein CcmF</fullName>
    </submittedName>
</protein>
<feature type="transmembrane region" description="Helical" evidence="10">
    <location>
        <begin position="96"/>
        <end position="114"/>
    </location>
</feature>
<dbReference type="InterPro" id="IPR003568">
    <property type="entry name" value="Cyt_c_biogenesis_CcmF"/>
</dbReference>
<feature type="transmembrane region" description="Helical" evidence="10">
    <location>
        <begin position="126"/>
        <end position="147"/>
    </location>
</feature>
<dbReference type="InterPro" id="IPR003567">
    <property type="entry name" value="Cyt_c_biogenesis"/>
</dbReference>
<dbReference type="Proteomes" id="UP001157156">
    <property type="component" value="Unassembled WGS sequence"/>
</dbReference>
<dbReference type="PANTHER" id="PTHR43653">
    <property type="entry name" value="CYTOCHROME C ASSEMBLY PROTEIN-RELATED"/>
    <property type="match status" value="1"/>
</dbReference>
<feature type="transmembrane region" description="Helical" evidence="10">
    <location>
        <begin position="488"/>
        <end position="506"/>
    </location>
</feature>